<proteinExistence type="predicted"/>
<dbReference type="EC" id="1.-.-.-" evidence="3"/>
<dbReference type="Proteomes" id="UP000756387">
    <property type="component" value="Unassembled WGS sequence"/>
</dbReference>
<dbReference type="InterPro" id="IPR036661">
    <property type="entry name" value="Luciferase-like_sf"/>
</dbReference>
<dbReference type="RefSeq" id="WP_193637634.1">
    <property type="nucleotide sequence ID" value="NZ_JADCSA010000005.1"/>
</dbReference>
<reference evidence="3 4" key="1">
    <citation type="submission" date="2020-10" db="EMBL/GenBank/DDBJ databases">
        <title>Nocardioides sp. isolated from sludge.</title>
        <authorList>
            <person name="Zhang X."/>
        </authorList>
    </citation>
    <scope>NUCLEOTIDE SEQUENCE [LARGE SCALE GENOMIC DNA]</scope>
    <source>
        <strain evidence="3 4">Y6</strain>
    </source>
</reference>
<dbReference type="InterPro" id="IPR050564">
    <property type="entry name" value="F420-G6PD/mer"/>
</dbReference>
<dbReference type="GO" id="GO:0016491">
    <property type="term" value="F:oxidoreductase activity"/>
    <property type="evidence" value="ECO:0007669"/>
    <property type="project" value="UniProtKB-KW"/>
</dbReference>
<accession>A0ABR9RT37</accession>
<protein>
    <submittedName>
        <fullName evidence="3">TIGR03557 family F420-dependent LLM class oxidoreductase</fullName>
        <ecNumber evidence="3">1.-.-.-</ecNumber>
    </submittedName>
</protein>
<feature type="domain" description="Luciferase-like" evidence="2">
    <location>
        <begin position="3"/>
        <end position="289"/>
    </location>
</feature>
<dbReference type="Pfam" id="PF00296">
    <property type="entry name" value="Bac_luciferase"/>
    <property type="match status" value="1"/>
</dbReference>
<evidence type="ECO:0000313" key="3">
    <source>
        <dbReference type="EMBL" id="MBE7324300.1"/>
    </source>
</evidence>
<dbReference type="CDD" id="cd01097">
    <property type="entry name" value="Tetrahydromethanopterin_reductase"/>
    <property type="match status" value="1"/>
</dbReference>
<dbReference type="EMBL" id="JADCSA010000005">
    <property type="protein sequence ID" value="MBE7324300.1"/>
    <property type="molecule type" value="Genomic_DNA"/>
</dbReference>
<keyword evidence="4" id="KW-1185">Reference proteome</keyword>
<dbReference type="NCBIfam" id="TIGR03557">
    <property type="entry name" value="F420_G6P_family"/>
    <property type="match status" value="1"/>
</dbReference>
<evidence type="ECO:0000256" key="1">
    <source>
        <dbReference type="ARBA" id="ARBA00023002"/>
    </source>
</evidence>
<dbReference type="SUPFAM" id="SSF51679">
    <property type="entry name" value="Bacterial luciferase-like"/>
    <property type="match status" value="1"/>
</dbReference>
<keyword evidence="1 3" id="KW-0560">Oxidoreductase</keyword>
<dbReference type="PANTHER" id="PTHR43244:SF1">
    <property type="entry name" value="5,10-METHYLENETETRAHYDROMETHANOPTERIN REDUCTASE"/>
    <property type="match status" value="1"/>
</dbReference>
<dbReference type="InterPro" id="IPR011251">
    <property type="entry name" value="Luciferase-like_dom"/>
</dbReference>
<organism evidence="3 4">
    <name type="scientific">Nocardioides malaquae</name>
    <dbReference type="NCBI Taxonomy" id="2773426"/>
    <lineage>
        <taxon>Bacteria</taxon>
        <taxon>Bacillati</taxon>
        <taxon>Actinomycetota</taxon>
        <taxon>Actinomycetes</taxon>
        <taxon>Propionibacteriales</taxon>
        <taxon>Nocardioidaceae</taxon>
        <taxon>Nocardioides</taxon>
    </lineage>
</organism>
<dbReference type="InterPro" id="IPR019945">
    <property type="entry name" value="F420_G6P_DH-rel"/>
</dbReference>
<gene>
    <name evidence="3" type="ORF">IEQ44_06515</name>
</gene>
<dbReference type="Gene3D" id="3.20.20.30">
    <property type="entry name" value="Luciferase-like domain"/>
    <property type="match status" value="1"/>
</dbReference>
<comment type="caution">
    <text evidence="3">The sequence shown here is derived from an EMBL/GenBank/DDBJ whole genome shotgun (WGS) entry which is preliminary data.</text>
</comment>
<name>A0ABR9RT37_9ACTN</name>
<sequence length="321" mass="35181">MTRFGYFLTCEEYTPDELIEQAVLAEEAGFEALWISDHFHPWNDEQGESAFVWSVIGALSQACNLPVTTAVTCPTVRIHPAIVAQAAATSAAMLKGRFILGLGSGEALNEHILGDPWPSADIRLEMLEEAVELIRELWKGDFVTHRGEYYTTDTARIYTLPEQPPEIWISGFGPKATDLAARIGDGYVTTTPDRELLQRFLDGSGGKPAMIGIKVSWAPTQEEGIDHAHRLWGTSGLPGELAQVLPSPRHFEQGAELVTKEQTASTVTCGSDLDAHVAALTECVEAGFEEVYVANMGPHWREMIREYGKSVLPRLRGEGSA</sequence>
<dbReference type="PANTHER" id="PTHR43244">
    <property type="match status" value="1"/>
</dbReference>
<evidence type="ECO:0000313" key="4">
    <source>
        <dbReference type="Proteomes" id="UP000756387"/>
    </source>
</evidence>
<evidence type="ECO:0000259" key="2">
    <source>
        <dbReference type="Pfam" id="PF00296"/>
    </source>
</evidence>